<dbReference type="InterPro" id="IPR058345">
    <property type="entry name" value="DUF8032"/>
</dbReference>
<dbReference type="EMBL" id="KZ988078">
    <property type="protein sequence ID" value="RKP13224.1"/>
    <property type="molecule type" value="Genomic_DNA"/>
</dbReference>
<name>A0A4P9Y3F6_9FUNG</name>
<dbReference type="AlphaFoldDB" id="A0A4P9Y3F6"/>
<feature type="region of interest" description="Disordered" evidence="1">
    <location>
        <begin position="30"/>
        <end position="79"/>
    </location>
</feature>
<feature type="domain" description="DUF8032" evidence="2">
    <location>
        <begin position="121"/>
        <end position="213"/>
    </location>
</feature>
<dbReference type="OrthoDB" id="5599902at2759"/>
<dbReference type="Proteomes" id="UP000267251">
    <property type="component" value="Unassembled WGS sequence"/>
</dbReference>
<evidence type="ECO:0000256" key="1">
    <source>
        <dbReference type="SAM" id="MobiDB-lite"/>
    </source>
</evidence>
<dbReference type="Pfam" id="PF26087">
    <property type="entry name" value="DUF8032"/>
    <property type="match status" value="1"/>
</dbReference>
<protein>
    <recommendedName>
        <fullName evidence="2">DUF8032 domain-containing protein</fullName>
    </recommendedName>
</protein>
<feature type="compositionally biased region" description="Low complexity" evidence="1">
    <location>
        <begin position="58"/>
        <end position="78"/>
    </location>
</feature>
<organism evidence="3 4">
    <name type="scientific">Piptocephalis cylindrospora</name>
    <dbReference type="NCBI Taxonomy" id="1907219"/>
    <lineage>
        <taxon>Eukaryota</taxon>
        <taxon>Fungi</taxon>
        <taxon>Fungi incertae sedis</taxon>
        <taxon>Zoopagomycota</taxon>
        <taxon>Zoopagomycotina</taxon>
        <taxon>Zoopagomycetes</taxon>
        <taxon>Zoopagales</taxon>
        <taxon>Piptocephalidaceae</taxon>
        <taxon>Piptocephalis</taxon>
    </lineage>
</organism>
<gene>
    <name evidence="3" type="ORF">BJ684DRAFT_16361</name>
</gene>
<proteinExistence type="predicted"/>
<evidence type="ECO:0000313" key="3">
    <source>
        <dbReference type="EMBL" id="RKP13224.1"/>
    </source>
</evidence>
<evidence type="ECO:0000259" key="2">
    <source>
        <dbReference type="Pfam" id="PF26087"/>
    </source>
</evidence>
<sequence>MSSSTAKRAPTDQEITVKFNAFKSELQSLAQKIGELEQDSDEYNPPPPPPATSPTVKSPLSGMSSPASPSSLLGPTSPVETTAPSSIFGLYDSLTHAPSPISLIDSGPSPSGKRRPMRVLSFTVPGNDGVALQLRVKADIASVPAEQITDPSFRRLNAVYPRALVPKEEYSGGRYELECACNDISFKLAALNPHLLAGCKGLLQTAVDAYRRRACPEWAPRPTSGSPASRLLLLQALLPEQAQPSSGHYFQDPSAPSMEPTFHDALFQGYPSNAGSETMGMDMGPVAAFPTVSSPDGTMKIPSGW</sequence>
<evidence type="ECO:0000313" key="4">
    <source>
        <dbReference type="Proteomes" id="UP000267251"/>
    </source>
</evidence>
<keyword evidence="4" id="KW-1185">Reference proteome</keyword>
<reference evidence="4" key="1">
    <citation type="journal article" date="2018" name="Nat. Microbiol.">
        <title>Leveraging single-cell genomics to expand the fungal tree of life.</title>
        <authorList>
            <person name="Ahrendt S.R."/>
            <person name="Quandt C.A."/>
            <person name="Ciobanu D."/>
            <person name="Clum A."/>
            <person name="Salamov A."/>
            <person name="Andreopoulos B."/>
            <person name="Cheng J.F."/>
            <person name="Woyke T."/>
            <person name="Pelin A."/>
            <person name="Henrissat B."/>
            <person name="Reynolds N.K."/>
            <person name="Benny G.L."/>
            <person name="Smith M.E."/>
            <person name="James T.Y."/>
            <person name="Grigoriev I.V."/>
        </authorList>
    </citation>
    <scope>NUCLEOTIDE SEQUENCE [LARGE SCALE GENOMIC DNA]</scope>
</reference>
<accession>A0A4P9Y3F6</accession>